<keyword evidence="1" id="KW-0614">Plasmid</keyword>
<proteinExistence type="predicted"/>
<organism evidence="1">
    <name type="scientific">Polaromonas sp. E10S</name>
    <dbReference type="NCBI Taxonomy" id="1840239"/>
    <lineage>
        <taxon>Bacteria</taxon>
        <taxon>Pseudomonadati</taxon>
        <taxon>Pseudomonadota</taxon>
        <taxon>Betaproteobacteria</taxon>
        <taxon>Burkholderiales</taxon>
        <taxon>Comamonadaceae</taxon>
        <taxon>Polaromonas</taxon>
    </lineage>
</organism>
<evidence type="ECO:0000313" key="1">
    <source>
        <dbReference type="EMBL" id="AWD71964.1"/>
    </source>
</evidence>
<name>A0A2S1FHN2_9BURK</name>
<dbReference type="EMBL" id="MG869615">
    <property type="protein sequence ID" value="AWD71964.1"/>
    <property type="molecule type" value="Genomic_DNA"/>
</dbReference>
<dbReference type="RefSeq" id="WP_181374750.1">
    <property type="nucleotide sequence ID" value="NZ_MG869615.1"/>
</dbReference>
<dbReference type="Pfam" id="PF14384">
    <property type="entry name" value="BrnA_antitoxin"/>
    <property type="match status" value="1"/>
</dbReference>
<reference evidence="1" key="1">
    <citation type="submission" date="2018-01" db="EMBL/GenBank/DDBJ databases">
        <title>Plasmids of psychrophilic Polaromonas spp. isolated from Arctic and Antarctic glaciers.</title>
        <authorList>
            <person name="Dziewit L."/>
            <person name="Ciok A."/>
        </authorList>
    </citation>
    <scope>NUCLEOTIDE SEQUENCE</scope>
    <source>
        <plasmid evidence="1">pE10SP1</plasmid>
    </source>
</reference>
<dbReference type="InterPro" id="IPR025528">
    <property type="entry name" value="BrnA_antitoxin"/>
</dbReference>
<accession>A0A2S1FHN2</accession>
<dbReference type="AlphaFoldDB" id="A0A2S1FHN2"/>
<geneLocation type="plasmid" evidence="1">
    <name>pE10SP1</name>
</geneLocation>
<sequence>MNKKPNSELISRDNPMWIDEMFKPSVRLSDLPQGLCEKLARPARGLQKAPVKVSTTIRLSPDVVQAFRAGGDGWQTRIDAALKDWLRTHSPG</sequence>
<gene>
    <name evidence="1" type="ORF">pE10SP1_p020</name>
</gene>
<protein>
    <submittedName>
        <fullName evidence="1">Antitoxin of addiction module, BrnA family</fullName>
    </submittedName>
</protein>